<evidence type="ECO:0000313" key="4">
    <source>
        <dbReference type="EMBL" id="SFR34988.1"/>
    </source>
</evidence>
<dbReference type="OrthoDB" id="31512at2157"/>
<accession>A0A1I6FYH4</accession>
<dbReference type="EMBL" id="FOYT01000001">
    <property type="protein sequence ID" value="SFR34988.1"/>
    <property type="molecule type" value="Genomic_DNA"/>
</dbReference>
<dbReference type="Pfam" id="PF01882">
    <property type="entry name" value="DUF58"/>
    <property type="match status" value="1"/>
</dbReference>
<evidence type="ECO:0000256" key="1">
    <source>
        <dbReference type="SAM" id="MobiDB-lite"/>
    </source>
</evidence>
<dbReference type="PANTHER" id="PTHR33608:SF6">
    <property type="entry name" value="BLL2464 PROTEIN"/>
    <property type="match status" value="1"/>
</dbReference>
<organism evidence="4 5">
    <name type="scientific">Halogeometricum rufum</name>
    <dbReference type="NCBI Taxonomy" id="553469"/>
    <lineage>
        <taxon>Archaea</taxon>
        <taxon>Methanobacteriati</taxon>
        <taxon>Methanobacteriota</taxon>
        <taxon>Stenosarchaea group</taxon>
        <taxon>Halobacteria</taxon>
        <taxon>Halobacteriales</taxon>
        <taxon>Haloferacaceae</taxon>
        <taxon>Halogeometricum</taxon>
    </lineage>
</organism>
<dbReference type="AlphaFoldDB" id="A0A1I6FYH4"/>
<keyword evidence="5" id="KW-1185">Reference proteome</keyword>
<dbReference type="InterPro" id="IPR002881">
    <property type="entry name" value="DUF58"/>
</dbReference>
<dbReference type="PANTHER" id="PTHR33608">
    <property type="entry name" value="BLL2464 PROTEIN"/>
    <property type="match status" value="1"/>
</dbReference>
<dbReference type="Gene3D" id="2.60.40.10">
    <property type="entry name" value="Immunoglobulins"/>
    <property type="match status" value="1"/>
</dbReference>
<sequence length="421" mass="45008">MTTVRRTRRWRGVVAVALFACAAGLLVQDSLVLLLGSVGVGYAAYPWLSSAPSVELELERSVEPTDPAAGDDVDVTVRVRNVGDETLTDVRLVDGVPPMLTVSSGTPRHAAVLRPGGTTAFTYAVRAEHGRHQFDPATVLARDVTGATEVETTVRADTAVECAASVPEVPLRRQTRRGSGTVPTDEGGSGTEFHQTREYRTGDPLSRIDWKRRAKTGELTTVEFREERLASVVLCLDARASAYRAAGEDEPNAVACGREGLSQLLTSLADSRNPVGLAAVGREPCWLPPGAGDDHLARARRRVGSHPAFSTLPPSPGTDWEADGQLEQLRRRLSPGTQVVLFSPLSDEAVTSFALRLEGSGTAVTVVCPDVTTTATRGGRLATVERTARIRRLRSAGVRVVDWSPSDPLGPELLRAREGVA</sequence>
<dbReference type="Pfam" id="PF24346">
    <property type="entry name" value="DUF7507"/>
    <property type="match status" value="1"/>
</dbReference>
<feature type="region of interest" description="Disordered" evidence="1">
    <location>
        <begin position="172"/>
        <end position="194"/>
    </location>
</feature>
<dbReference type="RefSeq" id="WP_089803923.1">
    <property type="nucleotide sequence ID" value="NZ_FOYT01000001.1"/>
</dbReference>
<evidence type="ECO:0000259" key="2">
    <source>
        <dbReference type="Pfam" id="PF01882"/>
    </source>
</evidence>
<dbReference type="STRING" id="553469.SAMN04487947_0247"/>
<protein>
    <submittedName>
        <fullName evidence="4">Conserved repeat domain-containing protein</fullName>
    </submittedName>
</protein>
<proteinExistence type="predicted"/>
<evidence type="ECO:0000259" key="3">
    <source>
        <dbReference type="Pfam" id="PF24346"/>
    </source>
</evidence>
<dbReference type="InterPro" id="IPR055354">
    <property type="entry name" value="DUF7507"/>
</dbReference>
<feature type="domain" description="DUF7507" evidence="3">
    <location>
        <begin position="52"/>
        <end position="124"/>
    </location>
</feature>
<name>A0A1I6FYH4_9EURY</name>
<dbReference type="InterPro" id="IPR013783">
    <property type="entry name" value="Ig-like_fold"/>
</dbReference>
<reference evidence="5" key="1">
    <citation type="submission" date="2016-10" db="EMBL/GenBank/DDBJ databases">
        <authorList>
            <person name="Varghese N."/>
            <person name="Submissions S."/>
        </authorList>
    </citation>
    <scope>NUCLEOTIDE SEQUENCE [LARGE SCALE GENOMIC DNA]</scope>
    <source>
        <strain evidence="5">CGMCC 1.7736</strain>
    </source>
</reference>
<dbReference type="Proteomes" id="UP000198531">
    <property type="component" value="Unassembled WGS sequence"/>
</dbReference>
<gene>
    <name evidence="4" type="ORF">SAMN04487947_0247</name>
</gene>
<feature type="domain" description="DUF58" evidence="2">
    <location>
        <begin position="196"/>
        <end position="352"/>
    </location>
</feature>
<evidence type="ECO:0000313" key="5">
    <source>
        <dbReference type="Proteomes" id="UP000198531"/>
    </source>
</evidence>